<evidence type="ECO:0000313" key="2">
    <source>
        <dbReference type="Proteomes" id="UP001207468"/>
    </source>
</evidence>
<gene>
    <name evidence="1" type="ORF">F5148DRAFT_750623</name>
</gene>
<keyword evidence="2" id="KW-1185">Reference proteome</keyword>
<reference evidence="1" key="1">
    <citation type="submission" date="2021-03" db="EMBL/GenBank/DDBJ databases">
        <title>Evolutionary priming and transition to the ectomycorrhizal habit in an iconic lineage of mushroom-forming fungi: is preadaptation a requirement?</title>
        <authorList>
            <consortium name="DOE Joint Genome Institute"/>
            <person name="Looney B.P."/>
            <person name="Miyauchi S."/>
            <person name="Morin E."/>
            <person name="Drula E."/>
            <person name="Courty P.E."/>
            <person name="Chicoki N."/>
            <person name="Fauchery L."/>
            <person name="Kohler A."/>
            <person name="Kuo A."/>
            <person name="LaButti K."/>
            <person name="Pangilinan J."/>
            <person name="Lipzen A."/>
            <person name="Riley R."/>
            <person name="Andreopoulos W."/>
            <person name="He G."/>
            <person name="Johnson J."/>
            <person name="Barry K.W."/>
            <person name="Grigoriev I.V."/>
            <person name="Nagy L."/>
            <person name="Hibbett D."/>
            <person name="Henrissat B."/>
            <person name="Matheny P.B."/>
            <person name="Labbe J."/>
            <person name="Martin A.F."/>
        </authorList>
    </citation>
    <scope>NUCLEOTIDE SEQUENCE</scope>
    <source>
        <strain evidence="1">BPL698</strain>
    </source>
</reference>
<organism evidence="1 2">
    <name type="scientific">Russula earlei</name>
    <dbReference type="NCBI Taxonomy" id="71964"/>
    <lineage>
        <taxon>Eukaryota</taxon>
        <taxon>Fungi</taxon>
        <taxon>Dikarya</taxon>
        <taxon>Basidiomycota</taxon>
        <taxon>Agaricomycotina</taxon>
        <taxon>Agaricomycetes</taxon>
        <taxon>Russulales</taxon>
        <taxon>Russulaceae</taxon>
        <taxon>Russula</taxon>
    </lineage>
</organism>
<evidence type="ECO:0000313" key="1">
    <source>
        <dbReference type="EMBL" id="KAI9446884.1"/>
    </source>
</evidence>
<dbReference type="EMBL" id="JAGFNK010000630">
    <property type="protein sequence ID" value="KAI9446884.1"/>
    <property type="molecule type" value="Genomic_DNA"/>
</dbReference>
<sequence>MQLLIPLLSLLAFSTTTAADVPSKIYGVNLGSWLVLEPWMLPNEWKSMGGQSCSDCSKCIASEFALAAAFPNDVDQRFAKHWSTWFTEHDVDHLQQLGINTVRIPLGYWIVEPLVNRETEHYPRGGIKFLTSGLDMLRKAGIRVILDHHALPGVQVADQMFTGHCTNNVQFFTSYNYGRALTWTAVMTFLTQLHPNYESVFSIEAVNEPQMDAEKTPGLDEFEKDFVRTVRAMECLIGVNVPGCSLGGTPDATNLSKRLREAAKTNPSGWFTSTVVKALEKSLPMLKFIEHELNWVVNFNAGGQRPLITTNFMDIIWQFNGPTNPAAAAIGPQAYDHHLIYSIAGVALPNPTSYLQDVCNREDVQQLESFGNTPFWYGEWTLSTQFSATDDFLKKWADAQKLKYSESAGWIFLNFKLEAGSPFARQWSYFEGVKLGFFTKDPTQFNDPNVCVPYRTSTPKRDHAFRRDH</sequence>
<dbReference type="Proteomes" id="UP001207468">
    <property type="component" value="Unassembled WGS sequence"/>
</dbReference>
<proteinExistence type="predicted"/>
<protein>
    <submittedName>
        <fullName evidence="1">Family 5 hypothetical beta glucosidase from glycoside dehydrogenase</fullName>
    </submittedName>
</protein>
<accession>A0ACC0TSZ3</accession>
<name>A0ACC0TSZ3_9AGAM</name>
<comment type="caution">
    <text evidence="1">The sequence shown here is derived from an EMBL/GenBank/DDBJ whole genome shotgun (WGS) entry which is preliminary data.</text>
</comment>